<dbReference type="RefSeq" id="WP_087883970.1">
    <property type="nucleotide sequence ID" value="NZ_CP021748.1"/>
</dbReference>
<dbReference type="OrthoDB" id="4062786at2"/>
<reference evidence="1 2" key="1">
    <citation type="submission" date="2017-05" db="EMBL/GenBank/DDBJ databases">
        <title>Streptomyces alboflavus Genome sequencing and assembly.</title>
        <authorList>
            <person name="Wang Y."/>
            <person name="Du B."/>
            <person name="Ding Y."/>
            <person name="Liu H."/>
            <person name="Hou Q."/>
            <person name="Liu K."/>
            <person name="Wang C."/>
            <person name="Yao L."/>
        </authorList>
    </citation>
    <scope>NUCLEOTIDE SEQUENCE [LARGE SCALE GENOMIC DNA]</scope>
    <source>
        <strain evidence="1 2">MDJK44</strain>
    </source>
</reference>
<dbReference type="AlphaFoldDB" id="A0A1Z1WA83"/>
<protein>
    <recommendedName>
        <fullName evidence="3">Reverse transcriptase domain-containing protein</fullName>
    </recommendedName>
</protein>
<accession>A0A1Z1WA83</accession>
<evidence type="ECO:0000313" key="2">
    <source>
        <dbReference type="Proteomes" id="UP000195880"/>
    </source>
</evidence>
<sequence length="413" mass="45131">MTDDAPPRAHAWSAAFDSDLLTDYVPDALGAADVSRQLALGQPLDDGPLRVGRMPVPLARRTESIPILPCVERARMFLLTEQALTVHAPRSEVFSYRSLTWRYRPAYQARQRHLQALAARSDLPLALVLDVHRFGQSLPLNTLIRAPWMTEHLAGALTALRTAAGRTLLPGHRWSNRLGTAALAPLDDTVAALAPGRWARWGDDLHVFVRDRAEADEIRSAVVVALQQLGLSLSQEKCTVAPAASVLTGPARVIDGRPEEVWRTGLANGDVKALRYGLSRSPPDERVTRTLVAAVRNRPALLPRAVHYLDRAAHTPVGQAATKELLHTVEADAFTAARLLALAARHPELAPEVPAEMLAAADNSGIAPLLELAFRVDVLRGRLRARPPTSRMREWLASGAHPRHQLPQVTTLL</sequence>
<proteinExistence type="predicted"/>
<keyword evidence="2" id="KW-1185">Reference proteome</keyword>
<name>A0A1Z1WA83_9ACTN</name>
<dbReference type="KEGG" id="salf:SMD44_02704"/>
<gene>
    <name evidence="1" type="ORF">SMD44_02704</name>
</gene>
<organism evidence="1 2">
    <name type="scientific">Streptomyces alboflavus</name>
    <dbReference type="NCBI Taxonomy" id="67267"/>
    <lineage>
        <taxon>Bacteria</taxon>
        <taxon>Bacillati</taxon>
        <taxon>Actinomycetota</taxon>
        <taxon>Actinomycetes</taxon>
        <taxon>Kitasatosporales</taxon>
        <taxon>Streptomycetaceae</taxon>
        <taxon>Streptomyces</taxon>
    </lineage>
</organism>
<dbReference type="STRING" id="67267.GCA_000716675_04978"/>
<evidence type="ECO:0000313" key="1">
    <source>
        <dbReference type="EMBL" id="ARX83289.1"/>
    </source>
</evidence>
<dbReference type="Proteomes" id="UP000195880">
    <property type="component" value="Chromosome"/>
</dbReference>
<dbReference type="eggNOG" id="ENOG5031ZCQ">
    <property type="taxonomic scope" value="Bacteria"/>
</dbReference>
<evidence type="ECO:0008006" key="3">
    <source>
        <dbReference type="Google" id="ProtNLM"/>
    </source>
</evidence>
<dbReference type="EMBL" id="CP021748">
    <property type="protein sequence ID" value="ARX83289.1"/>
    <property type="molecule type" value="Genomic_DNA"/>
</dbReference>